<dbReference type="InterPro" id="IPR000639">
    <property type="entry name" value="Epox_hydrolase-like"/>
</dbReference>
<evidence type="ECO:0000259" key="3">
    <source>
        <dbReference type="Pfam" id="PF00561"/>
    </source>
</evidence>
<gene>
    <name evidence="4" type="ORF">BT63DRAFT_397786</name>
</gene>
<evidence type="ECO:0000256" key="1">
    <source>
        <dbReference type="ARBA" id="ARBA00022801"/>
    </source>
</evidence>
<evidence type="ECO:0000313" key="5">
    <source>
        <dbReference type="Proteomes" id="UP000799302"/>
    </source>
</evidence>
<dbReference type="OrthoDB" id="408373at2759"/>
<name>A0A6A6UQ52_9PEZI</name>
<sequence length="386" mass="42163">MTAKPQPQPTLPPLPLPATISQSYITTPSTGLTIHYLSAGPPTSPTILLLHGYPDLAYSWRHTILPLANAGFHVLAPDQRGFGRTIGADTRPWRQVDVGSFTMTNLARDILAFLNALGLKEVHGIVGHDFGAVVASTLALVRPDVVNRLVLMSHPYKPIPELDEYKNATGTAGQGPDINAELAALEEPRTHYRVYNSSEKGAYDWDHPEQGVEEFLRGYIHVKSATWARNQAAGTLGAYTGAEMAKMPGYYIMPQGSSMPEVVTSLMVGEDPDATKAWLSDEELQVYASEWTRTGFLAALTWYRAKTEAAYADDMALWAGKVLSVPVAVVSGKQDWGNYQEPGALESMEKLPHLKGITLIDGAGHWPQQEKPEEVVKGILDFLSKC</sequence>
<protein>
    <submittedName>
        <fullName evidence="4">Alpha/beta-hydrolase</fullName>
    </submittedName>
</protein>
<dbReference type="GO" id="GO:0016787">
    <property type="term" value="F:hydrolase activity"/>
    <property type="evidence" value="ECO:0007669"/>
    <property type="project" value="UniProtKB-KW"/>
</dbReference>
<dbReference type="InterPro" id="IPR000073">
    <property type="entry name" value="AB_hydrolase_1"/>
</dbReference>
<reference evidence="4" key="1">
    <citation type="journal article" date="2020" name="Stud. Mycol.">
        <title>101 Dothideomycetes genomes: a test case for predicting lifestyles and emergence of pathogens.</title>
        <authorList>
            <person name="Haridas S."/>
            <person name="Albert R."/>
            <person name="Binder M."/>
            <person name="Bloem J."/>
            <person name="Labutti K."/>
            <person name="Salamov A."/>
            <person name="Andreopoulos B."/>
            <person name="Baker S."/>
            <person name="Barry K."/>
            <person name="Bills G."/>
            <person name="Bluhm B."/>
            <person name="Cannon C."/>
            <person name="Castanera R."/>
            <person name="Culley D."/>
            <person name="Daum C."/>
            <person name="Ezra D."/>
            <person name="Gonzalez J."/>
            <person name="Henrissat B."/>
            <person name="Kuo A."/>
            <person name="Liang C."/>
            <person name="Lipzen A."/>
            <person name="Lutzoni F."/>
            <person name="Magnuson J."/>
            <person name="Mondo S."/>
            <person name="Nolan M."/>
            <person name="Ohm R."/>
            <person name="Pangilinan J."/>
            <person name="Park H.-J."/>
            <person name="Ramirez L."/>
            <person name="Alfaro M."/>
            <person name="Sun H."/>
            <person name="Tritt A."/>
            <person name="Yoshinaga Y."/>
            <person name="Zwiers L.-H."/>
            <person name="Turgeon B."/>
            <person name="Goodwin S."/>
            <person name="Spatafora J."/>
            <person name="Crous P."/>
            <person name="Grigoriev I."/>
        </authorList>
    </citation>
    <scope>NUCLEOTIDE SEQUENCE</scope>
    <source>
        <strain evidence="4">CBS 115976</strain>
    </source>
</reference>
<dbReference type="PRINTS" id="PR00412">
    <property type="entry name" value="EPOXHYDRLASE"/>
</dbReference>
<evidence type="ECO:0000256" key="2">
    <source>
        <dbReference type="ARBA" id="ARBA00038334"/>
    </source>
</evidence>
<comment type="similarity">
    <text evidence="2">Belongs to the AB hydrolase superfamily. Epoxide hydrolase family.</text>
</comment>
<dbReference type="EMBL" id="MU004231">
    <property type="protein sequence ID" value="KAF2673910.1"/>
    <property type="molecule type" value="Genomic_DNA"/>
</dbReference>
<proteinExistence type="inferred from homology"/>
<keyword evidence="1 4" id="KW-0378">Hydrolase</keyword>
<dbReference type="Proteomes" id="UP000799302">
    <property type="component" value="Unassembled WGS sequence"/>
</dbReference>
<dbReference type="AlphaFoldDB" id="A0A6A6UQ52"/>
<dbReference type="InterPro" id="IPR029058">
    <property type="entry name" value="AB_hydrolase_fold"/>
</dbReference>
<accession>A0A6A6UQ52</accession>
<evidence type="ECO:0000313" key="4">
    <source>
        <dbReference type="EMBL" id="KAF2673910.1"/>
    </source>
</evidence>
<dbReference type="Pfam" id="PF00561">
    <property type="entry name" value="Abhydrolase_1"/>
    <property type="match status" value="1"/>
</dbReference>
<dbReference type="PANTHER" id="PTHR43329">
    <property type="entry name" value="EPOXIDE HYDROLASE"/>
    <property type="match status" value="1"/>
</dbReference>
<dbReference type="SUPFAM" id="SSF53474">
    <property type="entry name" value="alpha/beta-Hydrolases"/>
    <property type="match status" value="1"/>
</dbReference>
<organism evidence="4 5">
    <name type="scientific">Microthyrium microscopicum</name>
    <dbReference type="NCBI Taxonomy" id="703497"/>
    <lineage>
        <taxon>Eukaryota</taxon>
        <taxon>Fungi</taxon>
        <taxon>Dikarya</taxon>
        <taxon>Ascomycota</taxon>
        <taxon>Pezizomycotina</taxon>
        <taxon>Dothideomycetes</taxon>
        <taxon>Dothideomycetes incertae sedis</taxon>
        <taxon>Microthyriales</taxon>
        <taxon>Microthyriaceae</taxon>
        <taxon>Microthyrium</taxon>
    </lineage>
</organism>
<feature type="domain" description="AB hydrolase-1" evidence="3">
    <location>
        <begin position="45"/>
        <end position="161"/>
    </location>
</feature>
<dbReference type="Gene3D" id="3.40.50.1820">
    <property type="entry name" value="alpha/beta hydrolase"/>
    <property type="match status" value="1"/>
</dbReference>
<keyword evidence="5" id="KW-1185">Reference proteome</keyword>
<dbReference type="PRINTS" id="PR00111">
    <property type="entry name" value="ABHYDROLASE"/>
</dbReference>